<evidence type="ECO:0000256" key="4">
    <source>
        <dbReference type="ARBA" id="ARBA00023242"/>
    </source>
</evidence>
<dbReference type="OMA" id="AGYVWDV"/>
<dbReference type="InterPro" id="IPR034808">
    <property type="entry name" value="Nop4p_RRM3"/>
</dbReference>
<feature type="compositionally biased region" description="Acidic residues" evidence="6">
    <location>
        <begin position="239"/>
        <end position="265"/>
    </location>
</feature>
<proteinExistence type="predicted"/>
<feature type="region of interest" description="Disordered" evidence="6">
    <location>
        <begin position="1"/>
        <end position="31"/>
    </location>
</feature>
<dbReference type="Proteomes" id="UP000033140">
    <property type="component" value="Unassembled WGS sequence"/>
</dbReference>
<feature type="compositionally biased region" description="Acidic residues" evidence="6">
    <location>
        <begin position="272"/>
        <end position="286"/>
    </location>
</feature>
<keyword evidence="2" id="KW-0677">Repeat</keyword>
<dbReference type="GO" id="GO:0003729">
    <property type="term" value="F:mRNA binding"/>
    <property type="evidence" value="ECO:0007669"/>
    <property type="project" value="TreeGrafter"/>
</dbReference>
<accession>A0A0E9NPU7</accession>
<feature type="domain" description="RRM" evidence="7">
    <location>
        <begin position="473"/>
        <end position="577"/>
    </location>
</feature>
<feature type="region of interest" description="Disordered" evidence="6">
    <location>
        <begin position="577"/>
        <end position="618"/>
    </location>
</feature>
<evidence type="ECO:0000256" key="1">
    <source>
        <dbReference type="ARBA" id="ARBA00004123"/>
    </source>
</evidence>
<feature type="compositionally biased region" description="Basic residues" evidence="6">
    <location>
        <begin position="678"/>
        <end position="700"/>
    </location>
</feature>
<comment type="caution">
    <text evidence="8">The sequence shown here is derived from an EMBL/GenBank/DDBJ whole genome shotgun (WGS) entry which is preliminary data.</text>
</comment>
<dbReference type="STRING" id="698492.A0A0E9NPU7"/>
<reference evidence="8 9" key="2">
    <citation type="journal article" date="2014" name="J. Gen. Appl. Microbiol.">
        <title>The early diverging ascomycetous budding yeast Saitoella complicata has three histone deacetylases belonging to the Clr6, Hos2, and Rpd3 lineages.</title>
        <authorList>
            <person name="Nishida H."/>
            <person name="Matsumoto T."/>
            <person name="Kondo S."/>
            <person name="Hamamoto M."/>
            <person name="Yoshikawa H."/>
        </authorList>
    </citation>
    <scope>NUCLEOTIDE SEQUENCE [LARGE SCALE GENOMIC DNA]</scope>
    <source>
        <strain evidence="8 9">NRRL Y-17804</strain>
    </source>
</reference>
<dbReference type="GO" id="GO:0005730">
    <property type="term" value="C:nucleolus"/>
    <property type="evidence" value="ECO:0007669"/>
    <property type="project" value="TreeGrafter"/>
</dbReference>
<evidence type="ECO:0000313" key="8">
    <source>
        <dbReference type="EMBL" id="GAO51882.1"/>
    </source>
</evidence>
<dbReference type="InterPro" id="IPR000504">
    <property type="entry name" value="RRM_dom"/>
</dbReference>
<dbReference type="InterPro" id="IPR012677">
    <property type="entry name" value="Nucleotide-bd_a/b_plait_sf"/>
</dbReference>
<reference evidence="8 9" key="1">
    <citation type="journal article" date="2011" name="J. Gen. Appl. Microbiol.">
        <title>Draft genome sequencing of the enigmatic yeast Saitoella complicata.</title>
        <authorList>
            <person name="Nishida H."/>
            <person name="Hamamoto M."/>
            <person name="Sugiyama J."/>
        </authorList>
    </citation>
    <scope>NUCLEOTIDE SEQUENCE [LARGE SCALE GENOMIC DNA]</scope>
    <source>
        <strain evidence="8 9">NRRL Y-17804</strain>
    </source>
</reference>
<dbReference type="AlphaFoldDB" id="A0A0E9NPU7"/>
<feature type="region of interest" description="Disordered" evidence="6">
    <location>
        <begin position="630"/>
        <end position="700"/>
    </location>
</feature>
<comment type="subcellular location">
    <subcellularLocation>
        <location evidence="1">Nucleus</location>
    </subcellularLocation>
</comment>
<organism evidence="8 9">
    <name type="scientific">Saitoella complicata (strain BCRC 22490 / CBS 7301 / JCM 7358 / NBRC 10748 / NRRL Y-17804)</name>
    <dbReference type="NCBI Taxonomy" id="698492"/>
    <lineage>
        <taxon>Eukaryota</taxon>
        <taxon>Fungi</taxon>
        <taxon>Dikarya</taxon>
        <taxon>Ascomycota</taxon>
        <taxon>Taphrinomycotina</taxon>
        <taxon>Taphrinomycotina incertae sedis</taxon>
        <taxon>Saitoella</taxon>
    </lineage>
</organism>
<protein>
    <recommendedName>
        <fullName evidence="7">RRM domain-containing protein</fullName>
    </recommendedName>
</protein>
<evidence type="ECO:0000259" key="7">
    <source>
        <dbReference type="PROSITE" id="PS50102"/>
    </source>
</evidence>
<dbReference type="Pfam" id="PF00076">
    <property type="entry name" value="RRM_1"/>
    <property type="match status" value="4"/>
</dbReference>
<evidence type="ECO:0000256" key="5">
    <source>
        <dbReference type="PROSITE-ProRule" id="PRU00176"/>
    </source>
</evidence>
<keyword evidence="9" id="KW-1185">Reference proteome</keyword>
<dbReference type="PROSITE" id="PS50102">
    <property type="entry name" value="RRM"/>
    <property type="match status" value="4"/>
</dbReference>
<keyword evidence="3 5" id="KW-0694">RNA-binding</keyword>
<dbReference type="EMBL" id="BACD03000054">
    <property type="protein sequence ID" value="GAO51882.1"/>
    <property type="molecule type" value="Genomic_DNA"/>
</dbReference>
<name>A0A0E9NPU7_SAICN</name>
<feature type="domain" description="RRM" evidence="7">
    <location>
        <begin position="297"/>
        <end position="397"/>
    </location>
</feature>
<dbReference type="InterPro" id="IPR035979">
    <property type="entry name" value="RBD_domain_sf"/>
</dbReference>
<feature type="region of interest" description="Disordered" evidence="6">
    <location>
        <begin position="237"/>
        <end position="294"/>
    </location>
</feature>
<reference evidence="8 9" key="3">
    <citation type="journal article" date="2015" name="Genome Announc.">
        <title>Draft Genome Sequence of the Archiascomycetous Yeast Saitoella complicata.</title>
        <authorList>
            <person name="Yamauchi K."/>
            <person name="Kondo S."/>
            <person name="Hamamoto M."/>
            <person name="Takahashi Y."/>
            <person name="Ogura Y."/>
            <person name="Hayashi T."/>
            <person name="Nishida H."/>
        </authorList>
    </citation>
    <scope>NUCLEOTIDE SEQUENCE [LARGE SCALE GENOMIC DNA]</scope>
    <source>
        <strain evidence="8 9">NRRL Y-17804</strain>
    </source>
</reference>
<gene>
    <name evidence="8" type="ORF">G7K_5973-t1</name>
</gene>
<sequence>MSDDSGFIPLETGSPKAVKTTGAKAGKDDDKNASTLFVRSIPYSVTSEALEAFFSDIGPIKSTVIITDQESGKSRGFGFVRFAMKEDATRAMEELKSKKLEGRALKMEVAERRQRKDEDGEKKDKVVKVREDVVKAQNRAVQKKNDQDKDLRPRLIVRNLPWSVRTPAQIQPAFEPFGTVKEVSIPRGRGGKMSGFGFVEMGSREEAEKAVEGVNGTEIEGRTVAVDFAVGKDAWEKMQDEEEEGAEEEEEDDEEEEDEDEDDMDPVQVPSDYEEDEDEDMEDDEEVEKKQSDTRNRTLFIRNLPFDCDDDKLHQKFRSFGPLQYAKVVVDHSTGRSRGTGFVCFKEEEDSENCLYAASKIRAPTSANSILLPGEVDADSEKFMMEGRVLTVTAAVSREDADKLKEEGEERRRREMGKGADRRNLFLLNEGAINKNSKLFSVLPESEKQLRAQSQQQRKKLLDGNPSLHLSLTRLAIRNIPKSVTGKDLKVIARKAFIQFATDVKEGKREALSKEEIYRDGNPAYNKKKGVVKQAKVVMEKDGKSKGYGFVELVSHRWALMCLRGMNGIEVGEDEGELAQKGKDTDAVAAPAKKGKGGKAAPQEDEEEESKSRGRKRRLIVEFAIENVKVVKRRREREEHHKKVAQADKEAPKPIEEEKEETGGKRKRDDEDDEEKNKKAKAARIISQKRAKRKNNRKGN</sequence>
<feature type="domain" description="RRM" evidence="7">
    <location>
        <begin position="153"/>
        <end position="231"/>
    </location>
</feature>
<evidence type="ECO:0000313" key="9">
    <source>
        <dbReference type="Proteomes" id="UP000033140"/>
    </source>
</evidence>
<feature type="domain" description="RRM" evidence="7">
    <location>
        <begin position="34"/>
        <end position="112"/>
    </location>
</feature>
<dbReference type="CDD" id="cd12676">
    <property type="entry name" value="RRM3_Nop4p"/>
    <property type="match status" value="1"/>
</dbReference>
<dbReference type="InterPro" id="IPR051945">
    <property type="entry name" value="RRM_MRD1_RNA_proc_ribogen"/>
</dbReference>
<evidence type="ECO:0000256" key="2">
    <source>
        <dbReference type="ARBA" id="ARBA00022737"/>
    </source>
</evidence>
<dbReference type="PANTHER" id="PTHR48039">
    <property type="entry name" value="RNA-BINDING MOTIF PROTEIN 14B"/>
    <property type="match status" value="1"/>
</dbReference>
<evidence type="ECO:0000256" key="3">
    <source>
        <dbReference type="ARBA" id="ARBA00022884"/>
    </source>
</evidence>
<dbReference type="SUPFAM" id="SSF54928">
    <property type="entry name" value="RNA-binding domain, RBD"/>
    <property type="match status" value="3"/>
</dbReference>
<feature type="compositionally biased region" description="Basic and acidic residues" evidence="6">
    <location>
        <begin position="636"/>
        <end position="669"/>
    </location>
</feature>
<dbReference type="Gene3D" id="3.30.70.330">
    <property type="match status" value="4"/>
</dbReference>
<evidence type="ECO:0000256" key="6">
    <source>
        <dbReference type="SAM" id="MobiDB-lite"/>
    </source>
</evidence>
<dbReference type="SMART" id="SM00360">
    <property type="entry name" value="RRM"/>
    <property type="match status" value="4"/>
</dbReference>
<keyword evidence="4" id="KW-0539">Nucleus</keyword>
<dbReference type="PANTHER" id="PTHR48039:SF5">
    <property type="entry name" value="RNA-BINDING PROTEIN 28"/>
    <property type="match status" value="1"/>
</dbReference>